<dbReference type="PIRSF" id="PIRSF029557">
    <property type="entry name" value="UCP029557"/>
    <property type="match status" value="1"/>
</dbReference>
<comment type="caution">
    <text evidence="3">The sequence shown here is derived from an EMBL/GenBank/DDBJ whole genome shotgun (WGS) entry which is preliminary data.</text>
</comment>
<dbReference type="EMBL" id="BMLS01000001">
    <property type="protein sequence ID" value="GGO66583.1"/>
    <property type="molecule type" value="Genomic_DNA"/>
</dbReference>
<evidence type="ECO:0000259" key="2">
    <source>
        <dbReference type="Pfam" id="PF21028"/>
    </source>
</evidence>
<dbReference type="InterPro" id="IPR048342">
    <property type="entry name" value="DUF1285_C"/>
</dbReference>
<organism evidence="3 4">
    <name type="scientific">Bowmanella pacifica</name>
    <dbReference type="NCBI Taxonomy" id="502051"/>
    <lineage>
        <taxon>Bacteria</taxon>
        <taxon>Pseudomonadati</taxon>
        <taxon>Pseudomonadota</taxon>
        <taxon>Gammaproteobacteria</taxon>
        <taxon>Alteromonadales</taxon>
        <taxon>Alteromonadaceae</taxon>
        <taxon>Bowmanella</taxon>
    </lineage>
</organism>
<reference evidence="3" key="2">
    <citation type="submission" date="2020-09" db="EMBL/GenBank/DDBJ databases">
        <authorList>
            <person name="Sun Q."/>
            <person name="Zhou Y."/>
        </authorList>
    </citation>
    <scope>NUCLEOTIDE SEQUENCE</scope>
    <source>
        <strain evidence="3">CGMCC 1.7086</strain>
    </source>
</reference>
<dbReference type="Gene3D" id="2.30.270.10">
    <property type="entry name" value="duf1285 protein"/>
    <property type="match status" value="1"/>
</dbReference>
<evidence type="ECO:0008006" key="5">
    <source>
        <dbReference type="Google" id="ProtNLM"/>
    </source>
</evidence>
<dbReference type="InterPro" id="IPR010707">
    <property type="entry name" value="DUF1285"/>
</dbReference>
<evidence type="ECO:0000259" key="1">
    <source>
        <dbReference type="Pfam" id="PF06938"/>
    </source>
</evidence>
<evidence type="ECO:0000313" key="4">
    <source>
        <dbReference type="Proteomes" id="UP000606935"/>
    </source>
</evidence>
<dbReference type="Proteomes" id="UP000606935">
    <property type="component" value="Unassembled WGS sequence"/>
</dbReference>
<dbReference type="Gene3D" id="3.10.540.10">
    <property type="entry name" value="duf1285 like domain"/>
    <property type="match status" value="1"/>
</dbReference>
<dbReference type="AlphaFoldDB" id="A0A917YTX5"/>
<feature type="domain" description="DUF1285" evidence="1">
    <location>
        <begin position="18"/>
        <end position="84"/>
    </location>
</feature>
<sequence length="178" mass="20610">MNLEHLQSTLAQHNPRLPPVEDWNPDYCGELELEIRHDGSWHHQNSPISRKSLIMLFAKVLKRENDRYYLVTPVEKLGIQVADVPFLVTNWQQQGEYLLFSTNMDEQYLVGEQHPVHLMKDKVTGDLLPYMLVRRNLYARLHQNVFYQLAEQGKPGKVNGSSHLLLSSGTYQFSLGPL</sequence>
<dbReference type="Pfam" id="PF06938">
    <property type="entry name" value="DUF1285_N"/>
    <property type="match status" value="1"/>
</dbReference>
<gene>
    <name evidence="3" type="ORF">GCM10010982_11110</name>
</gene>
<evidence type="ECO:0000313" key="3">
    <source>
        <dbReference type="EMBL" id="GGO66583.1"/>
    </source>
</evidence>
<proteinExistence type="predicted"/>
<keyword evidence="4" id="KW-1185">Reference proteome</keyword>
<dbReference type="Pfam" id="PF21028">
    <property type="entry name" value="DUF1285_C"/>
    <property type="match status" value="1"/>
</dbReference>
<dbReference type="InterPro" id="IPR023361">
    <property type="entry name" value="DUF1285_beta_roll_sf"/>
</dbReference>
<feature type="domain" description="DUF1285" evidence="2">
    <location>
        <begin position="85"/>
        <end position="175"/>
    </location>
</feature>
<protein>
    <recommendedName>
        <fullName evidence="5">DUF1285 domain-containing protein</fullName>
    </recommendedName>
</protein>
<name>A0A917YTX5_9ALTE</name>
<dbReference type="InterPro" id="IPR048341">
    <property type="entry name" value="DUF1285_N"/>
</dbReference>
<dbReference type="RefSeq" id="WP_188691365.1">
    <property type="nucleotide sequence ID" value="NZ_BMLS01000001.1"/>
</dbReference>
<reference evidence="3" key="1">
    <citation type="journal article" date="2014" name="Int. J. Syst. Evol. Microbiol.">
        <title>Complete genome sequence of Corynebacterium casei LMG S-19264T (=DSM 44701T), isolated from a smear-ripened cheese.</title>
        <authorList>
            <consortium name="US DOE Joint Genome Institute (JGI-PGF)"/>
            <person name="Walter F."/>
            <person name="Albersmeier A."/>
            <person name="Kalinowski J."/>
            <person name="Ruckert C."/>
        </authorList>
    </citation>
    <scope>NUCLEOTIDE SEQUENCE</scope>
    <source>
        <strain evidence="3">CGMCC 1.7086</strain>
    </source>
</reference>
<accession>A0A917YTX5</accession>